<reference evidence="1" key="2">
    <citation type="submission" date="2018-03" db="EMBL/GenBank/DDBJ databases">
        <title>The Triticum urartu genome reveals the dynamic nature of wheat genome evolution.</title>
        <authorList>
            <person name="Ling H."/>
            <person name="Ma B."/>
            <person name="Shi X."/>
            <person name="Liu H."/>
            <person name="Dong L."/>
            <person name="Sun H."/>
            <person name="Cao Y."/>
            <person name="Gao Q."/>
            <person name="Zheng S."/>
            <person name="Li Y."/>
            <person name="Yu Y."/>
            <person name="Du H."/>
            <person name="Qi M."/>
            <person name="Li Y."/>
            <person name="Yu H."/>
            <person name="Cui Y."/>
            <person name="Wang N."/>
            <person name="Chen C."/>
            <person name="Wu H."/>
            <person name="Zhao Y."/>
            <person name="Zhang J."/>
            <person name="Li Y."/>
            <person name="Zhou W."/>
            <person name="Zhang B."/>
            <person name="Hu W."/>
            <person name="Eijk M."/>
            <person name="Tang J."/>
            <person name="Witsenboer H."/>
            <person name="Zhao S."/>
            <person name="Li Z."/>
            <person name="Zhang A."/>
            <person name="Wang D."/>
            <person name="Liang C."/>
        </authorList>
    </citation>
    <scope>NUCLEOTIDE SEQUENCE [LARGE SCALE GENOMIC DNA]</scope>
    <source>
        <strain evidence="1">cv. G1812</strain>
    </source>
</reference>
<reference evidence="1" key="3">
    <citation type="submission" date="2022-06" db="UniProtKB">
        <authorList>
            <consortium name="EnsemblPlants"/>
        </authorList>
    </citation>
    <scope>IDENTIFICATION</scope>
</reference>
<organism evidence="1 2">
    <name type="scientific">Triticum urartu</name>
    <name type="common">Red wild einkorn</name>
    <name type="synonym">Crithodium urartu</name>
    <dbReference type="NCBI Taxonomy" id="4572"/>
    <lineage>
        <taxon>Eukaryota</taxon>
        <taxon>Viridiplantae</taxon>
        <taxon>Streptophyta</taxon>
        <taxon>Embryophyta</taxon>
        <taxon>Tracheophyta</taxon>
        <taxon>Spermatophyta</taxon>
        <taxon>Magnoliopsida</taxon>
        <taxon>Liliopsida</taxon>
        <taxon>Poales</taxon>
        <taxon>Poaceae</taxon>
        <taxon>BOP clade</taxon>
        <taxon>Pooideae</taxon>
        <taxon>Triticodae</taxon>
        <taxon>Triticeae</taxon>
        <taxon>Triticinae</taxon>
        <taxon>Triticum</taxon>
    </lineage>
</organism>
<keyword evidence="2" id="KW-1185">Reference proteome</keyword>
<sequence length="131" mass="14322">MRMHHPGTPSFCSFDSLPCLAGQSSISSVATPVSSAILSSADVKFFCLGPYQIDLPSKTNLAGAYHRRCMFIRPPSSLQDAPELPEDTKGLPMNLLLFQHLHRSPTAIGSNAVADQGHHRLLYSNCLERDE</sequence>
<evidence type="ECO:0000313" key="2">
    <source>
        <dbReference type="Proteomes" id="UP000015106"/>
    </source>
</evidence>
<name>A0A8R7PDJ9_TRIUA</name>
<protein>
    <submittedName>
        <fullName evidence="1">Uncharacterized protein</fullName>
    </submittedName>
</protein>
<dbReference type="Gramene" id="TuG1812G0200002503.01.T01">
    <property type="protein sequence ID" value="TuG1812G0200002503.01.T01"/>
    <property type="gene ID" value="TuG1812G0200002503.01"/>
</dbReference>
<dbReference type="AlphaFoldDB" id="A0A8R7PDJ9"/>
<evidence type="ECO:0000313" key="1">
    <source>
        <dbReference type="EnsemblPlants" id="TuG1812G0200002503.01.T01"/>
    </source>
</evidence>
<dbReference type="EnsemblPlants" id="TuG1812G0200002503.01.T01">
    <property type="protein sequence ID" value="TuG1812G0200002503.01.T01"/>
    <property type="gene ID" value="TuG1812G0200002503.01"/>
</dbReference>
<accession>A0A8R7PDJ9</accession>
<reference evidence="2" key="1">
    <citation type="journal article" date="2013" name="Nature">
        <title>Draft genome of the wheat A-genome progenitor Triticum urartu.</title>
        <authorList>
            <person name="Ling H.Q."/>
            <person name="Zhao S."/>
            <person name="Liu D."/>
            <person name="Wang J."/>
            <person name="Sun H."/>
            <person name="Zhang C."/>
            <person name="Fan H."/>
            <person name="Li D."/>
            <person name="Dong L."/>
            <person name="Tao Y."/>
            <person name="Gao C."/>
            <person name="Wu H."/>
            <person name="Li Y."/>
            <person name="Cui Y."/>
            <person name="Guo X."/>
            <person name="Zheng S."/>
            <person name="Wang B."/>
            <person name="Yu K."/>
            <person name="Liang Q."/>
            <person name="Yang W."/>
            <person name="Lou X."/>
            <person name="Chen J."/>
            <person name="Feng M."/>
            <person name="Jian J."/>
            <person name="Zhang X."/>
            <person name="Luo G."/>
            <person name="Jiang Y."/>
            <person name="Liu J."/>
            <person name="Wang Z."/>
            <person name="Sha Y."/>
            <person name="Zhang B."/>
            <person name="Wu H."/>
            <person name="Tang D."/>
            <person name="Shen Q."/>
            <person name="Xue P."/>
            <person name="Zou S."/>
            <person name="Wang X."/>
            <person name="Liu X."/>
            <person name="Wang F."/>
            <person name="Yang Y."/>
            <person name="An X."/>
            <person name="Dong Z."/>
            <person name="Zhang K."/>
            <person name="Zhang X."/>
            <person name="Luo M.C."/>
            <person name="Dvorak J."/>
            <person name="Tong Y."/>
            <person name="Wang J."/>
            <person name="Yang H."/>
            <person name="Li Z."/>
            <person name="Wang D."/>
            <person name="Zhang A."/>
            <person name="Wang J."/>
        </authorList>
    </citation>
    <scope>NUCLEOTIDE SEQUENCE</scope>
    <source>
        <strain evidence="2">cv. G1812</strain>
    </source>
</reference>
<dbReference type="Proteomes" id="UP000015106">
    <property type="component" value="Chromosome 2"/>
</dbReference>
<proteinExistence type="predicted"/>